<dbReference type="NCBIfam" id="TIGR03435">
    <property type="entry name" value="Soli_TIGR03435"/>
    <property type="match status" value="1"/>
</dbReference>
<accession>A0A917HHH8</accession>
<name>A0A917HHH8_9BACT</name>
<dbReference type="EMBL" id="BMGT01000002">
    <property type="protein sequence ID" value="GGG79338.1"/>
    <property type="molecule type" value="Genomic_DNA"/>
</dbReference>
<evidence type="ECO:0000313" key="3">
    <source>
        <dbReference type="Proteomes" id="UP000647241"/>
    </source>
</evidence>
<evidence type="ECO:0000256" key="1">
    <source>
        <dbReference type="SAM" id="SignalP"/>
    </source>
</evidence>
<keyword evidence="1" id="KW-0732">Signal</keyword>
<protein>
    <submittedName>
        <fullName evidence="2">Uncharacterized protein</fullName>
    </submittedName>
</protein>
<keyword evidence="3" id="KW-1185">Reference proteome</keyword>
<dbReference type="Pfam" id="PF12543">
    <property type="entry name" value="DUF3738"/>
    <property type="match status" value="1"/>
</dbReference>
<comment type="caution">
    <text evidence="2">The sequence shown here is derived from an EMBL/GenBank/DDBJ whole genome shotgun (WGS) entry which is preliminary data.</text>
</comment>
<reference evidence="2" key="2">
    <citation type="submission" date="2020-09" db="EMBL/GenBank/DDBJ databases">
        <authorList>
            <person name="Sun Q."/>
            <person name="Zhou Y."/>
        </authorList>
    </citation>
    <scope>NUCLEOTIDE SEQUENCE</scope>
    <source>
        <strain evidence="2">CGMCC 1.12997</strain>
    </source>
</reference>
<feature type="signal peptide" evidence="1">
    <location>
        <begin position="1"/>
        <end position="21"/>
    </location>
</feature>
<organism evidence="2 3">
    <name type="scientific">Edaphobacter dinghuensis</name>
    <dbReference type="NCBI Taxonomy" id="1560005"/>
    <lineage>
        <taxon>Bacteria</taxon>
        <taxon>Pseudomonadati</taxon>
        <taxon>Acidobacteriota</taxon>
        <taxon>Terriglobia</taxon>
        <taxon>Terriglobales</taxon>
        <taxon>Acidobacteriaceae</taxon>
        <taxon>Edaphobacter</taxon>
    </lineage>
</organism>
<dbReference type="InterPro" id="IPR017801">
    <property type="entry name" value="DUF3738"/>
</dbReference>
<sequence>MRGSYLLAVIVGLMSMFFACGQDKPQDRPDRTFDVAAIRRSDPNVRNGYIKAMPGGNGYSAQNVPVKLMISLMYKVPMRQIKGAPEWLATDGYDVQAKSDHASNIDDLHVMFQNLLADRFNLKFHKEIKEGPVYALMVDKSGSKLKVDESPQDFSIPMNDNEDDVTVGKRVNMEYFCWWLGRVLHQDERPVIDRTGLTQSYDFTLSFAPVLPPNVSQEKLPNGLLDRPSIFDALKEQLGLKLVAEKGPVVYYVIDHVERPSAN</sequence>
<dbReference type="Proteomes" id="UP000647241">
    <property type="component" value="Unassembled WGS sequence"/>
</dbReference>
<gene>
    <name evidence="2" type="ORF">GCM10011585_23320</name>
</gene>
<dbReference type="PROSITE" id="PS51257">
    <property type="entry name" value="PROKAR_LIPOPROTEIN"/>
    <property type="match status" value="1"/>
</dbReference>
<reference evidence="2" key="1">
    <citation type="journal article" date="2014" name="Int. J. Syst. Evol. Microbiol.">
        <title>Complete genome sequence of Corynebacterium casei LMG S-19264T (=DSM 44701T), isolated from a smear-ripened cheese.</title>
        <authorList>
            <consortium name="US DOE Joint Genome Institute (JGI-PGF)"/>
            <person name="Walter F."/>
            <person name="Albersmeier A."/>
            <person name="Kalinowski J."/>
            <person name="Ruckert C."/>
        </authorList>
    </citation>
    <scope>NUCLEOTIDE SEQUENCE</scope>
    <source>
        <strain evidence="2">CGMCC 1.12997</strain>
    </source>
</reference>
<dbReference type="AlphaFoldDB" id="A0A917HHH8"/>
<feature type="chain" id="PRO_5036857296" evidence="1">
    <location>
        <begin position="22"/>
        <end position="263"/>
    </location>
</feature>
<proteinExistence type="predicted"/>
<evidence type="ECO:0000313" key="2">
    <source>
        <dbReference type="EMBL" id="GGG79338.1"/>
    </source>
</evidence>